<dbReference type="AlphaFoldDB" id="A0A9P4TD87"/>
<organism evidence="1 2">
    <name type="scientific">Curvularia kusanoi</name>
    <name type="common">Cochliobolus kusanoi</name>
    <dbReference type="NCBI Taxonomy" id="90978"/>
    <lineage>
        <taxon>Eukaryota</taxon>
        <taxon>Fungi</taxon>
        <taxon>Dikarya</taxon>
        <taxon>Ascomycota</taxon>
        <taxon>Pezizomycotina</taxon>
        <taxon>Dothideomycetes</taxon>
        <taxon>Pleosporomycetidae</taxon>
        <taxon>Pleosporales</taxon>
        <taxon>Pleosporineae</taxon>
        <taxon>Pleosporaceae</taxon>
        <taxon>Curvularia</taxon>
    </lineage>
</organism>
<name>A0A9P4TD87_CURKU</name>
<accession>A0A9P4TD87</accession>
<keyword evidence="2" id="KW-1185">Reference proteome</keyword>
<dbReference type="Proteomes" id="UP000801428">
    <property type="component" value="Unassembled WGS sequence"/>
</dbReference>
<protein>
    <submittedName>
        <fullName evidence="1">Uncharacterized protein</fullName>
    </submittedName>
</protein>
<reference evidence="1" key="1">
    <citation type="submission" date="2019-04" db="EMBL/GenBank/DDBJ databases">
        <title>Sequencing of skin fungus with MAO and IRED activity.</title>
        <authorList>
            <person name="Marsaioli A.J."/>
            <person name="Bonatto J.M.C."/>
            <person name="Reis Junior O."/>
        </authorList>
    </citation>
    <scope>NUCLEOTIDE SEQUENCE</scope>
    <source>
        <strain evidence="1">30M1</strain>
    </source>
</reference>
<evidence type="ECO:0000313" key="2">
    <source>
        <dbReference type="Proteomes" id="UP000801428"/>
    </source>
</evidence>
<dbReference type="OrthoDB" id="4424523at2759"/>
<proteinExistence type="predicted"/>
<sequence>MSDLDHTREVLERNPGLKWGFVIYRCTYESDSEWARFMDLLNTRVRLNLEEEGGLDLLDRLDWCVQDDRDVLNAATPYQVRTEFANWIQECGEEDDFFGTPRFQACAMVGQLELELMLKGPPAEEFDAYGAGFLTLVSLDEDEDYQDVGLSYLVPRIYALLAGPGWENIVVDGVAIP</sequence>
<evidence type="ECO:0000313" key="1">
    <source>
        <dbReference type="EMBL" id="KAF3000784.1"/>
    </source>
</evidence>
<dbReference type="EMBL" id="SWKU01000014">
    <property type="protein sequence ID" value="KAF3000784.1"/>
    <property type="molecule type" value="Genomic_DNA"/>
</dbReference>
<comment type="caution">
    <text evidence="1">The sequence shown here is derived from an EMBL/GenBank/DDBJ whole genome shotgun (WGS) entry which is preliminary data.</text>
</comment>
<gene>
    <name evidence="1" type="ORF">E8E13_005467</name>
</gene>